<protein>
    <submittedName>
        <fullName evidence="1">Conjugal transfer mating pair stabilization protein TraN</fullName>
    </submittedName>
</protein>
<evidence type="ECO:0000313" key="1">
    <source>
        <dbReference type="EMBL" id="BAO29658.1"/>
    </source>
</evidence>
<accession>W0SIB6</accession>
<keyword evidence="2" id="KW-1185">Reference proteome</keyword>
<name>W0SIB6_9PROT</name>
<evidence type="ECO:0000313" key="2">
    <source>
        <dbReference type="Proteomes" id="UP000031637"/>
    </source>
</evidence>
<dbReference type="AlphaFoldDB" id="W0SIB6"/>
<proteinExistence type="predicted"/>
<dbReference type="Pfam" id="PF06986">
    <property type="entry name" value="F_T4SS_TraN"/>
    <property type="match status" value="1"/>
</dbReference>
<sequence>MVDCCKKGGGGAARSNHNLMATAMQGVMIGGQLAINAGSKYMFDFMYPEFTSYVEAGAQAMISSEVLFTPTNFQPSFTFYGLTLSTGTVSSGLLGGPIYSLGSLGSFNFYFDPYSLAAAVALQLLSELLSCEQSEQMLGMHRDANLCVFVGSYCSSRIPIIKTCIEQTQSYCCFNSRLAKIINEQGRGQVGKTWGSGENPDCSGFTTAEFEQLDFSRIDMSEFVQEVASSVRMPDVSSFGQNVQTSVQQRVNSYYNR</sequence>
<reference evidence="1 2" key="1">
    <citation type="journal article" date="2014" name="Syst. Appl. Microbiol.">
        <title>Complete genomes of freshwater sulfur oxidizers Sulfuricella denitrificans skB26 and Sulfuritalea hydrogenivorans sk43H: genetic insights into the sulfur oxidation pathway of betaproteobacteria.</title>
        <authorList>
            <person name="Watanabe T."/>
            <person name="Kojima H."/>
            <person name="Fukui M."/>
        </authorList>
    </citation>
    <scope>NUCLEOTIDE SEQUENCE [LARGE SCALE GENOMIC DNA]</scope>
    <source>
        <strain evidence="1">DSM22779</strain>
    </source>
</reference>
<dbReference type="KEGG" id="shd:SUTH_01866"/>
<dbReference type="HOGENOM" id="CLU_039714_0_0_4"/>
<dbReference type="Proteomes" id="UP000031637">
    <property type="component" value="Chromosome"/>
</dbReference>
<organism evidence="1 2">
    <name type="scientific">Sulfuritalea hydrogenivorans sk43H</name>
    <dbReference type="NCBI Taxonomy" id="1223802"/>
    <lineage>
        <taxon>Bacteria</taxon>
        <taxon>Pseudomonadati</taxon>
        <taxon>Pseudomonadota</taxon>
        <taxon>Betaproteobacteria</taxon>
        <taxon>Nitrosomonadales</taxon>
        <taxon>Sterolibacteriaceae</taxon>
        <taxon>Sulfuritalea</taxon>
    </lineage>
</organism>
<gene>
    <name evidence="1" type="ORF">SUTH_01866</name>
</gene>
<dbReference type="InterPro" id="IPR014121">
    <property type="entry name" value="TraN_Ftype"/>
</dbReference>
<dbReference type="EMBL" id="AP012547">
    <property type="protein sequence ID" value="BAO29658.1"/>
    <property type="molecule type" value="Genomic_DNA"/>
</dbReference>
<dbReference type="STRING" id="1223802.SUTH_01866"/>